<gene>
    <name evidence="11" type="ORF">CANINC_003736</name>
</gene>
<dbReference type="EMBL" id="SELW01000599">
    <property type="protein sequence ID" value="TID19166.1"/>
    <property type="molecule type" value="Genomic_DNA"/>
</dbReference>
<comment type="similarity">
    <text evidence="2">Belongs to the syntaxin family.</text>
</comment>
<keyword evidence="6 9" id="KW-1133">Transmembrane helix</keyword>
<dbReference type="STRING" id="52247.A0A4T0WXM9"/>
<dbReference type="PANTHER" id="PTHR15959">
    <property type="entry name" value="SYNTAXIN-18"/>
    <property type="match status" value="1"/>
</dbReference>
<evidence type="ECO:0000256" key="9">
    <source>
        <dbReference type="SAM" id="Phobius"/>
    </source>
</evidence>
<evidence type="ECO:0000256" key="3">
    <source>
        <dbReference type="ARBA" id="ARBA00022448"/>
    </source>
</evidence>
<evidence type="ECO:0000313" key="11">
    <source>
        <dbReference type="EMBL" id="TID19166.1"/>
    </source>
</evidence>
<dbReference type="GO" id="GO:0005783">
    <property type="term" value="C:endoplasmic reticulum"/>
    <property type="evidence" value="ECO:0007669"/>
    <property type="project" value="TreeGrafter"/>
</dbReference>
<organism evidence="11 12">
    <name type="scientific">Pichia inconspicua</name>
    <dbReference type="NCBI Taxonomy" id="52247"/>
    <lineage>
        <taxon>Eukaryota</taxon>
        <taxon>Fungi</taxon>
        <taxon>Dikarya</taxon>
        <taxon>Ascomycota</taxon>
        <taxon>Saccharomycotina</taxon>
        <taxon>Pichiomycetes</taxon>
        <taxon>Pichiales</taxon>
        <taxon>Pichiaceae</taxon>
        <taxon>Pichia</taxon>
    </lineage>
</organism>
<dbReference type="OrthoDB" id="342981at2759"/>
<dbReference type="PANTHER" id="PTHR15959:SF0">
    <property type="entry name" value="SYNTAXIN-18"/>
    <property type="match status" value="1"/>
</dbReference>
<evidence type="ECO:0000256" key="8">
    <source>
        <dbReference type="ARBA" id="ARBA00023136"/>
    </source>
</evidence>
<sequence length="344" mass="39486">MDRTSFFRKCTEIYSEEIGDKVKRNGEKVEVCESIPFLKTASSLYKSIATVAQLINDIKDEYLITHSTVMSDANKLRVNMEIKQQFQVLSNQIKKFQSEVSKMAELDSDSVKLSDNLMRVGMSKVSVSKFDNLTRNLVSFGDYSEYVKVRNDTLRVIFEQTIKGLSLKLQHVVEEWNSIYEKRNEQLVQLQKSKIQLPKWKEGDFNMREIIHNNTEKGFDGDLESRFVDEQFEELGNQLPEEELVQLQEEQNDLMLELKKGTIEQVSQIESQIGDVANIVSEIGVQLSIQNANISILNDLKDDITVNVHSGNKQLIHAKNKSRNTLAILIFTLSIILLIVDYIL</sequence>
<feature type="transmembrane region" description="Helical" evidence="9">
    <location>
        <begin position="325"/>
        <end position="343"/>
    </location>
</feature>
<evidence type="ECO:0000313" key="12">
    <source>
        <dbReference type="Proteomes" id="UP000307173"/>
    </source>
</evidence>
<keyword evidence="4 9" id="KW-0812">Transmembrane</keyword>
<keyword evidence="7" id="KW-0175">Coiled coil</keyword>
<dbReference type="PROSITE" id="PS50192">
    <property type="entry name" value="T_SNARE"/>
    <property type="match status" value="1"/>
</dbReference>
<reference evidence="11 12" key="1">
    <citation type="journal article" date="2019" name="Front. Genet.">
        <title>Whole-Genome Sequencing of the Opportunistic Yeast Pathogen Candida inconspicua Uncovers Its Hybrid Origin.</title>
        <authorList>
            <person name="Mixao V."/>
            <person name="Hansen A.P."/>
            <person name="Saus E."/>
            <person name="Boekhout T."/>
            <person name="Lass-Florl C."/>
            <person name="Gabaldon T."/>
        </authorList>
    </citation>
    <scope>NUCLEOTIDE SEQUENCE [LARGE SCALE GENOMIC DNA]</scope>
    <source>
        <strain evidence="11 12">CBS 180</strain>
    </source>
</reference>
<dbReference type="AlphaFoldDB" id="A0A4T0WXM9"/>
<dbReference type="Proteomes" id="UP000307173">
    <property type="component" value="Unassembled WGS sequence"/>
</dbReference>
<keyword evidence="3" id="KW-0813">Transport</keyword>
<evidence type="ECO:0000259" key="10">
    <source>
        <dbReference type="PROSITE" id="PS50192"/>
    </source>
</evidence>
<evidence type="ECO:0000256" key="6">
    <source>
        <dbReference type="ARBA" id="ARBA00022989"/>
    </source>
</evidence>
<keyword evidence="12" id="KW-1185">Reference proteome</keyword>
<evidence type="ECO:0000256" key="2">
    <source>
        <dbReference type="ARBA" id="ARBA00009063"/>
    </source>
</evidence>
<feature type="domain" description="T-SNARE coiled-coil homology" evidence="10">
    <location>
        <begin position="256"/>
        <end position="318"/>
    </location>
</feature>
<comment type="subcellular location">
    <subcellularLocation>
        <location evidence="1">Membrane</location>
        <topology evidence="1">Single-pass type IV membrane protein</topology>
    </subcellularLocation>
</comment>
<name>A0A4T0WXM9_9ASCO</name>
<evidence type="ECO:0000256" key="1">
    <source>
        <dbReference type="ARBA" id="ARBA00004211"/>
    </source>
</evidence>
<dbReference type="GO" id="GO:0006890">
    <property type="term" value="P:retrograde vesicle-mediated transport, Golgi to endoplasmic reticulum"/>
    <property type="evidence" value="ECO:0007669"/>
    <property type="project" value="TreeGrafter"/>
</dbReference>
<dbReference type="InterPro" id="IPR000727">
    <property type="entry name" value="T_SNARE_dom"/>
</dbReference>
<proteinExistence type="inferred from homology"/>
<keyword evidence="8 9" id="KW-0472">Membrane</keyword>
<comment type="caution">
    <text evidence="11">The sequence shown here is derived from an EMBL/GenBank/DDBJ whole genome shotgun (WGS) entry which is preliminary data.</text>
</comment>
<keyword evidence="5" id="KW-0653">Protein transport</keyword>
<protein>
    <recommendedName>
        <fullName evidence="10">t-SNARE coiled-coil homology domain-containing protein</fullName>
    </recommendedName>
</protein>
<dbReference type="GO" id="GO:0031201">
    <property type="term" value="C:SNARE complex"/>
    <property type="evidence" value="ECO:0007669"/>
    <property type="project" value="TreeGrafter"/>
</dbReference>
<dbReference type="GO" id="GO:0015031">
    <property type="term" value="P:protein transport"/>
    <property type="evidence" value="ECO:0007669"/>
    <property type="project" value="UniProtKB-KW"/>
</dbReference>
<evidence type="ECO:0000256" key="5">
    <source>
        <dbReference type="ARBA" id="ARBA00022927"/>
    </source>
</evidence>
<evidence type="ECO:0000256" key="7">
    <source>
        <dbReference type="ARBA" id="ARBA00023054"/>
    </source>
</evidence>
<evidence type="ECO:0000256" key="4">
    <source>
        <dbReference type="ARBA" id="ARBA00022692"/>
    </source>
</evidence>
<dbReference type="Gene3D" id="1.20.5.110">
    <property type="match status" value="1"/>
</dbReference>
<accession>A0A4T0WXM9</accession>